<comment type="similarity">
    <text evidence="3 8">Belongs to the DAD/OST2 family.</text>
</comment>
<dbReference type="PANTHER" id="PTHR10705:SF0">
    <property type="entry name" value="DOLICHYL-DIPHOSPHOOLIGOSACCHARIDE--PROTEIN GLYCOSYLTRANSFERASE SUBUNIT DAD1"/>
    <property type="match status" value="1"/>
</dbReference>
<comment type="caution">
    <text evidence="8">Lacks conserved residue(s) required for the propagation of feature annotation.</text>
</comment>
<evidence type="ECO:0000313" key="10">
    <source>
        <dbReference type="EMBL" id="KAF2675223.1"/>
    </source>
</evidence>
<sequence>MAPPKRAKSSTPSAPSSTTNSTNIRKTNDVSQIVQHLYNNYVEQTPQRVKLIDTFMVFLVVVGALQFLYCLIGGNFPFNAFLSGFSATVGQFVLTASLRMQTNPENASEFKSVSTERAFADYIFGSLILHFFCVNFIN</sequence>
<keyword evidence="4 8" id="KW-0812">Transmembrane</keyword>
<keyword evidence="5 8" id="KW-0256">Endoplasmic reticulum</keyword>
<dbReference type="Proteomes" id="UP000799302">
    <property type="component" value="Unassembled WGS sequence"/>
</dbReference>
<comment type="function">
    <text evidence="8">Subunit of the oligosaccharyl transferase (OST) complex that catalyzes the initial transfer of a defined glycan (Glc(3)Man(9)GlcNAc(2) in eukaryotes) from the lipid carrier dolichol-pyrophosphate to an asparagine residue within an Asn-X-Ser/Thr consensus motif in nascent polypeptide chains, the first step in protein N-glycosylation. N-glycosylation occurs cotranslationally and the complex associates with the Sec61 complex at the channel-forming translocon complex that mediates protein translocation across the endoplasmic reticulum (ER). All subunits are required for a maximal enzyme activity.</text>
</comment>
<evidence type="ECO:0000256" key="7">
    <source>
        <dbReference type="ARBA" id="ARBA00023136"/>
    </source>
</evidence>
<evidence type="ECO:0000256" key="6">
    <source>
        <dbReference type="ARBA" id="ARBA00022989"/>
    </source>
</evidence>
<dbReference type="GO" id="GO:0006487">
    <property type="term" value="P:protein N-linked glycosylation"/>
    <property type="evidence" value="ECO:0007669"/>
    <property type="project" value="TreeGrafter"/>
</dbReference>
<dbReference type="PANTHER" id="PTHR10705">
    <property type="entry name" value="DOLICHYL-DIPHOSPHOOLIGOSACCHARIDE--PROTEIN GLYCOSYLTRANSFERASE SUBUNIT DAD1"/>
    <property type="match status" value="1"/>
</dbReference>
<evidence type="ECO:0000256" key="8">
    <source>
        <dbReference type="RuleBase" id="RU361136"/>
    </source>
</evidence>
<keyword evidence="6 8" id="KW-1133">Transmembrane helix</keyword>
<name>A0A6A6UUS7_9PEZI</name>
<feature type="transmembrane region" description="Helical" evidence="8">
    <location>
        <begin position="119"/>
        <end position="137"/>
    </location>
</feature>
<organism evidence="10 11">
    <name type="scientific">Microthyrium microscopicum</name>
    <dbReference type="NCBI Taxonomy" id="703497"/>
    <lineage>
        <taxon>Eukaryota</taxon>
        <taxon>Fungi</taxon>
        <taxon>Dikarya</taxon>
        <taxon>Ascomycota</taxon>
        <taxon>Pezizomycotina</taxon>
        <taxon>Dothideomycetes</taxon>
        <taxon>Dothideomycetes incertae sedis</taxon>
        <taxon>Microthyriales</taxon>
        <taxon>Microthyriaceae</taxon>
        <taxon>Microthyrium</taxon>
    </lineage>
</organism>
<feature type="transmembrane region" description="Helical" evidence="8">
    <location>
        <begin position="55"/>
        <end position="74"/>
    </location>
</feature>
<feature type="compositionally biased region" description="Low complexity" evidence="9">
    <location>
        <begin position="9"/>
        <end position="23"/>
    </location>
</feature>
<evidence type="ECO:0000256" key="4">
    <source>
        <dbReference type="ARBA" id="ARBA00022692"/>
    </source>
</evidence>
<dbReference type="PIRSF" id="PIRSF005588">
    <property type="entry name" value="DAD"/>
    <property type="match status" value="1"/>
</dbReference>
<accession>A0A6A6UUS7</accession>
<evidence type="ECO:0000256" key="5">
    <source>
        <dbReference type="ARBA" id="ARBA00022824"/>
    </source>
</evidence>
<comment type="subcellular location">
    <subcellularLocation>
        <location evidence="1 8">Endoplasmic reticulum membrane</location>
        <topology evidence="1 8">Multi-pass membrane protein</topology>
    </subcellularLocation>
</comment>
<dbReference type="Pfam" id="PF02109">
    <property type="entry name" value="DAD"/>
    <property type="match status" value="1"/>
</dbReference>
<evidence type="ECO:0000256" key="3">
    <source>
        <dbReference type="ARBA" id="ARBA00009386"/>
    </source>
</evidence>
<evidence type="ECO:0000256" key="2">
    <source>
        <dbReference type="ARBA" id="ARBA00004922"/>
    </source>
</evidence>
<dbReference type="EMBL" id="MU004230">
    <property type="protein sequence ID" value="KAF2675223.1"/>
    <property type="molecule type" value="Genomic_DNA"/>
</dbReference>
<dbReference type="AlphaFoldDB" id="A0A6A6UUS7"/>
<evidence type="ECO:0000256" key="1">
    <source>
        <dbReference type="ARBA" id="ARBA00004477"/>
    </source>
</evidence>
<dbReference type="GO" id="GO:0008250">
    <property type="term" value="C:oligosaccharyltransferase complex"/>
    <property type="evidence" value="ECO:0007669"/>
    <property type="project" value="InterPro"/>
</dbReference>
<proteinExistence type="inferred from homology"/>
<evidence type="ECO:0000313" key="11">
    <source>
        <dbReference type="Proteomes" id="UP000799302"/>
    </source>
</evidence>
<comment type="pathway">
    <text evidence="2 8">Protein modification; protein glycosylation.</text>
</comment>
<feature type="region of interest" description="Disordered" evidence="9">
    <location>
        <begin position="1"/>
        <end position="25"/>
    </location>
</feature>
<keyword evidence="11" id="KW-1185">Reference proteome</keyword>
<comment type="subunit">
    <text evidence="8">Component of the oligosaccharyltransferase (OST) complex.</text>
</comment>
<dbReference type="InterPro" id="IPR003038">
    <property type="entry name" value="DAD/Ost2"/>
</dbReference>
<dbReference type="UniPathway" id="UPA00378"/>
<dbReference type="OrthoDB" id="445566at2759"/>
<protein>
    <recommendedName>
        <fullName evidence="8">Dolichyl-diphosphooligosaccharide--protein glycosyltransferase subunit OST2</fullName>
        <shortName evidence="8">Oligosaccharyl transferase subunit OST2</shortName>
    </recommendedName>
</protein>
<evidence type="ECO:0000256" key="9">
    <source>
        <dbReference type="SAM" id="MobiDB-lite"/>
    </source>
</evidence>
<keyword evidence="7 8" id="KW-0472">Membrane</keyword>
<gene>
    <name evidence="10" type="ORF">BT63DRAFT_436166</name>
</gene>
<reference evidence="10" key="1">
    <citation type="journal article" date="2020" name="Stud. Mycol.">
        <title>101 Dothideomycetes genomes: a test case for predicting lifestyles and emergence of pathogens.</title>
        <authorList>
            <person name="Haridas S."/>
            <person name="Albert R."/>
            <person name="Binder M."/>
            <person name="Bloem J."/>
            <person name="Labutti K."/>
            <person name="Salamov A."/>
            <person name="Andreopoulos B."/>
            <person name="Baker S."/>
            <person name="Barry K."/>
            <person name="Bills G."/>
            <person name="Bluhm B."/>
            <person name="Cannon C."/>
            <person name="Castanera R."/>
            <person name="Culley D."/>
            <person name="Daum C."/>
            <person name="Ezra D."/>
            <person name="Gonzalez J."/>
            <person name="Henrissat B."/>
            <person name="Kuo A."/>
            <person name="Liang C."/>
            <person name="Lipzen A."/>
            <person name="Lutzoni F."/>
            <person name="Magnuson J."/>
            <person name="Mondo S."/>
            <person name="Nolan M."/>
            <person name="Ohm R."/>
            <person name="Pangilinan J."/>
            <person name="Park H.-J."/>
            <person name="Ramirez L."/>
            <person name="Alfaro M."/>
            <person name="Sun H."/>
            <person name="Tritt A."/>
            <person name="Yoshinaga Y."/>
            <person name="Zwiers L.-H."/>
            <person name="Turgeon B."/>
            <person name="Goodwin S."/>
            <person name="Spatafora J."/>
            <person name="Crous P."/>
            <person name="Grigoriev I."/>
        </authorList>
    </citation>
    <scope>NUCLEOTIDE SEQUENCE</scope>
    <source>
        <strain evidence="10">CBS 115976</strain>
    </source>
</reference>